<protein>
    <submittedName>
        <fullName evidence="6">Creatinine amidohydrolase</fullName>
    </submittedName>
</protein>
<evidence type="ECO:0000256" key="1">
    <source>
        <dbReference type="ARBA" id="ARBA00001947"/>
    </source>
</evidence>
<gene>
    <name evidence="6" type="ORF">SAMN04488542_12262</name>
</gene>
<evidence type="ECO:0000256" key="5">
    <source>
        <dbReference type="ARBA" id="ARBA00024029"/>
    </source>
</evidence>
<reference evidence="6 7" key="1">
    <citation type="submission" date="2016-10" db="EMBL/GenBank/DDBJ databases">
        <authorList>
            <person name="de Groot N.N."/>
        </authorList>
    </citation>
    <scope>NUCLEOTIDE SEQUENCE [LARGE SCALE GENOMIC DNA]</scope>
    <source>
        <strain evidence="6 7">DSM 28129</strain>
    </source>
</reference>
<evidence type="ECO:0000313" key="6">
    <source>
        <dbReference type="EMBL" id="SDF98698.1"/>
    </source>
</evidence>
<dbReference type="PANTHER" id="PTHR35005">
    <property type="entry name" value="3-DEHYDRO-SCYLLO-INOSOSE HYDROLASE"/>
    <property type="match status" value="1"/>
</dbReference>
<sequence>MITEWARLTTKEIEAINKEQSLVIVPIGATEQHGAHLPVGTDSIILGNLLDELTKRVDFPEYEVLLAPLLPVGKSNEHMDFSGTLSFSTMTLYHMIDDLVQGISRHGFGKILLMNSHGGNTDLLNVLSRDLRIKHNVEVFVFDWWFTSFWNDILSQVQQSGDYGVFHACELETSLMLHFCPELVDMSKAVDEFPDHQLTDHEHVSIKGPIAPGWKTQDVSSHGVIGAPTLASAEKGRQFVDFAVQKLNQMLLEVIETNYTKLGSH</sequence>
<evidence type="ECO:0000256" key="4">
    <source>
        <dbReference type="ARBA" id="ARBA00022833"/>
    </source>
</evidence>
<keyword evidence="4" id="KW-0862">Zinc</keyword>
<organism evidence="6 7">
    <name type="scientific">Fontibacillus panacisegetis</name>
    <dbReference type="NCBI Taxonomy" id="670482"/>
    <lineage>
        <taxon>Bacteria</taxon>
        <taxon>Bacillati</taxon>
        <taxon>Bacillota</taxon>
        <taxon>Bacilli</taxon>
        <taxon>Bacillales</taxon>
        <taxon>Paenibacillaceae</taxon>
        <taxon>Fontibacillus</taxon>
    </lineage>
</organism>
<dbReference type="RefSeq" id="WP_091233420.1">
    <property type="nucleotide sequence ID" value="NZ_FNBG01000022.1"/>
</dbReference>
<proteinExistence type="inferred from homology"/>
<dbReference type="AlphaFoldDB" id="A0A1G7QJN0"/>
<evidence type="ECO:0000256" key="3">
    <source>
        <dbReference type="ARBA" id="ARBA00022801"/>
    </source>
</evidence>
<dbReference type="PANTHER" id="PTHR35005:SF1">
    <property type="entry name" value="2-AMINO-5-FORMYLAMINO-6-RIBOSYLAMINOPYRIMIDIN-4(3H)-ONE 5'-MONOPHOSPHATE DEFORMYLASE"/>
    <property type="match status" value="1"/>
</dbReference>
<keyword evidence="2" id="KW-0479">Metal-binding</keyword>
<keyword evidence="7" id="KW-1185">Reference proteome</keyword>
<evidence type="ECO:0000313" key="7">
    <source>
        <dbReference type="Proteomes" id="UP000198972"/>
    </source>
</evidence>
<dbReference type="STRING" id="670482.SAMN04488542_12262"/>
<dbReference type="Pfam" id="PF02633">
    <property type="entry name" value="Creatininase"/>
    <property type="match status" value="1"/>
</dbReference>
<dbReference type="OrthoDB" id="9801445at2"/>
<name>A0A1G7QJN0_9BACL</name>
<dbReference type="GO" id="GO:0009231">
    <property type="term" value="P:riboflavin biosynthetic process"/>
    <property type="evidence" value="ECO:0007669"/>
    <property type="project" value="TreeGrafter"/>
</dbReference>
<evidence type="ECO:0000256" key="2">
    <source>
        <dbReference type="ARBA" id="ARBA00022723"/>
    </source>
</evidence>
<comment type="similarity">
    <text evidence="5">Belongs to the creatininase superfamily.</text>
</comment>
<dbReference type="GO" id="GO:0046872">
    <property type="term" value="F:metal ion binding"/>
    <property type="evidence" value="ECO:0007669"/>
    <property type="project" value="UniProtKB-KW"/>
</dbReference>
<keyword evidence="3 6" id="KW-0378">Hydrolase</keyword>
<dbReference type="SUPFAM" id="SSF102215">
    <property type="entry name" value="Creatininase"/>
    <property type="match status" value="1"/>
</dbReference>
<dbReference type="InterPro" id="IPR024087">
    <property type="entry name" value="Creatininase-like_sf"/>
</dbReference>
<dbReference type="EMBL" id="FNBG01000022">
    <property type="protein sequence ID" value="SDF98698.1"/>
    <property type="molecule type" value="Genomic_DNA"/>
</dbReference>
<dbReference type="GO" id="GO:0016811">
    <property type="term" value="F:hydrolase activity, acting on carbon-nitrogen (but not peptide) bonds, in linear amides"/>
    <property type="evidence" value="ECO:0007669"/>
    <property type="project" value="TreeGrafter"/>
</dbReference>
<accession>A0A1G7QJN0</accession>
<dbReference type="Proteomes" id="UP000198972">
    <property type="component" value="Unassembled WGS sequence"/>
</dbReference>
<dbReference type="Gene3D" id="3.40.50.10310">
    <property type="entry name" value="Creatininase"/>
    <property type="match status" value="1"/>
</dbReference>
<comment type="cofactor">
    <cofactor evidence="1">
        <name>Zn(2+)</name>
        <dbReference type="ChEBI" id="CHEBI:29105"/>
    </cofactor>
</comment>
<dbReference type="InterPro" id="IPR003785">
    <property type="entry name" value="Creatininase/forma_Hydrolase"/>
</dbReference>